<organism evidence="2 3">
    <name type="scientific">Sphingomonas agrestis</name>
    <dbReference type="NCBI Taxonomy" id="3080540"/>
    <lineage>
        <taxon>Bacteria</taxon>
        <taxon>Pseudomonadati</taxon>
        <taxon>Pseudomonadota</taxon>
        <taxon>Alphaproteobacteria</taxon>
        <taxon>Sphingomonadales</taxon>
        <taxon>Sphingomonadaceae</taxon>
        <taxon>Sphingomonas</taxon>
    </lineage>
</organism>
<reference evidence="2 3" key="1">
    <citation type="submission" date="2023-10" db="EMBL/GenBank/DDBJ databases">
        <title>Sphingomonas sp. HF-S4 16S ribosomal RNA gene Genome sequencing and assembly.</title>
        <authorList>
            <person name="Lee H."/>
        </authorList>
    </citation>
    <scope>NUCLEOTIDE SEQUENCE [LARGE SCALE GENOMIC DNA]</scope>
    <source>
        <strain evidence="2 3">HF-S4</strain>
    </source>
</reference>
<dbReference type="Proteomes" id="UP001273531">
    <property type="component" value="Unassembled WGS sequence"/>
</dbReference>
<comment type="caution">
    <text evidence="2">The sequence shown here is derived from an EMBL/GenBank/DDBJ whole genome shotgun (WGS) entry which is preliminary data.</text>
</comment>
<dbReference type="Pfam" id="PF02325">
    <property type="entry name" value="CCB3_YggT"/>
    <property type="match status" value="1"/>
</dbReference>
<keyword evidence="1" id="KW-0472">Membrane</keyword>
<evidence type="ECO:0000313" key="2">
    <source>
        <dbReference type="EMBL" id="MDV3458745.1"/>
    </source>
</evidence>
<dbReference type="EMBL" id="JAWJEJ010000002">
    <property type="protein sequence ID" value="MDV3458745.1"/>
    <property type="molecule type" value="Genomic_DNA"/>
</dbReference>
<gene>
    <name evidence="2" type="ORF">RZN05_17240</name>
</gene>
<keyword evidence="1" id="KW-1133">Transmembrane helix</keyword>
<keyword evidence="3" id="KW-1185">Reference proteome</keyword>
<proteinExistence type="predicted"/>
<dbReference type="InterPro" id="IPR003425">
    <property type="entry name" value="CCB3/YggT"/>
</dbReference>
<sequence>MILILDILQIILTVIWWIIIVQAILSWLIAFNVINTHNEYVGAIWRALKTMTDPIYRPIRRVLPDFGGLDLSPMVVLVILLILQQAVMPALYRAAVGAPL</sequence>
<accession>A0ABU3YBH7</accession>
<keyword evidence="1" id="KW-0812">Transmembrane</keyword>
<evidence type="ECO:0000256" key="1">
    <source>
        <dbReference type="SAM" id="Phobius"/>
    </source>
</evidence>
<feature type="transmembrane region" description="Helical" evidence="1">
    <location>
        <begin position="7"/>
        <end position="30"/>
    </location>
</feature>
<dbReference type="RefSeq" id="WP_317227918.1">
    <property type="nucleotide sequence ID" value="NZ_JAWJEJ010000002.1"/>
</dbReference>
<protein>
    <submittedName>
        <fullName evidence="2">YggT family protein</fullName>
    </submittedName>
</protein>
<evidence type="ECO:0000313" key="3">
    <source>
        <dbReference type="Proteomes" id="UP001273531"/>
    </source>
</evidence>
<feature type="transmembrane region" description="Helical" evidence="1">
    <location>
        <begin position="71"/>
        <end position="92"/>
    </location>
</feature>
<name>A0ABU3YBH7_9SPHN</name>